<keyword evidence="1 3" id="KW-0808">Transferase</keyword>
<name>A0A843AK86_METFO</name>
<accession>A0A843AK86</accession>
<dbReference type="SUPFAM" id="SSF53756">
    <property type="entry name" value="UDP-Glycosyltransferase/glycogen phosphorylase"/>
    <property type="match status" value="1"/>
</dbReference>
<dbReference type="Proteomes" id="UP000606900">
    <property type="component" value="Unassembled WGS sequence"/>
</dbReference>
<comment type="caution">
    <text evidence="3">The sequence shown here is derived from an EMBL/GenBank/DDBJ whole genome shotgun (WGS) entry which is preliminary data.</text>
</comment>
<proteinExistence type="predicted"/>
<dbReference type="AlphaFoldDB" id="A0A843AK86"/>
<protein>
    <submittedName>
        <fullName evidence="3">Glycosyltransferase family 4 protein</fullName>
    </submittedName>
</protein>
<dbReference type="CDD" id="cd03801">
    <property type="entry name" value="GT4_PimA-like"/>
    <property type="match status" value="1"/>
</dbReference>
<dbReference type="PANTHER" id="PTHR46401:SF2">
    <property type="entry name" value="GLYCOSYLTRANSFERASE WBBK-RELATED"/>
    <property type="match status" value="1"/>
</dbReference>
<dbReference type="Gene3D" id="3.40.50.2000">
    <property type="entry name" value="Glycogen Phosphorylase B"/>
    <property type="match status" value="2"/>
</dbReference>
<organism evidence="3 4">
    <name type="scientific">Methanobacterium formicicum</name>
    <dbReference type="NCBI Taxonomy" id="2162"/>
    <lineage>
        <taxon>Archaea</taxon>
        <taxon>Methanobacteriati</taxon>
        <taxon>Methanobacteriota</taxon>
        <taxon>Methanomada group</taxon>
        <taxon>Methanobacteria</taxon>
        <taxon>Methanobacteriales</taxon>
        <taxon>Methanobacteriaceae</taxon>
        <taxon>Methanobacterium</taxon>
    </lineage>
</organism>
<dbReference type="EMBL" id="JADIIL010000026">
    <property type="protein sequence ID" value="MBF4475249.1"/>
    <property type="molecule type" value="Genomic_DNA"/>
</dbReference>
<dbReference type="RefSeq" id="WP_276699252.1">
    <property type="nucleotide sequence ID" value="NZ_JADIIL010000026.1"/>
</dbReference>
<gene>
    <name evidence="3" type="ORF">ISP06_07255</name>
</gene>
<dbReference type="Pfam" id="PF00534">
    <property type="entry name" value="Glycos_transf_1"/>
    <property type="match status" value="1"/>
</dbReference>
<sequence>MNVLMQNRKDSFHNWGGDTTQMMETKSHLEKLGVNIEVDLSTNPNLDKYDLVHIFNIQHPKYGIKQLENAKKNDKPVVVSTIYWDLSYAHNSKENHLYSNIKIVRTVAKLNLNIPHIGFKVLYLKKRIEEKKITKIMLSEADMILPNSYAELEIIINKFKLPQIREKSLIVPNGISKSKLEEFHLSSKLKTFEFPDEYVLEVGHVGTWKGQLKLIESLLDYPEIPLVFVGRGLDGPYGKKCIKLGEKRGNTFFTGKIPHDEVYAHYKKAKIHALPSLRESPGLSTLEAAAFGANCVVSIHGPINEYFGFDAFYCEPLNVDSIQNAVLKAWKSPKNNKLKKRVLNHFTWDNAAEITLQAYNQLLNNL</sequence>
<dbReference type="PANTHER" id="PTHR46401">
    <property type="entry name" value="GLYCOSYLTRANSFERASE WBBK-RELATED"/>
    <property type="match status" value="1"/>
</dbReference>
<evidence type="ECO:0000259" key="2">
    <source>
        <dbReference type="Pfam" id="PF00534"/>
    </source>
</evidence>
<evidence type="ECO:0000313" key="3">
    <source>
        <dbReference type="EMBL" id="MBF4475249.1"/>
    </source>
</evidence>
<dbReference type="GO" id="GO:0016757">
    <property type="term" value="F:glycosyltransferase activity"/>
    <property type="evidence" value="ECO:0007669"/>
    <property type="project" value="InterPro"/>
</dbReference>
<feature type="domain" description="Glycosyl transferase family 1" evidence="2">
    <location>
        <begin position="196"/>
        <end position="337"/>
    </location>
</feature>
<evidence type="ECO:0000256" key="1">
    <source>
        <dbReference type="ARBA" id="ARBA00022679"/>
    </source>
</evidence>
<reference evidence="3" key="1">
    <citation type="submission" date="2020-10" db="EMBL/GenBank/DDBJ databases">
        <title>Dehalococcoides mccartyi of a TCE/Cr reducing biochatode.</title>
        <authorList>
            <person name="Matturro B."/>
        </authorList>
    </citation>
    <scope>NUCLEOTIDE SEQUENCE</scope>
    <source>
        <strain evidence="3">Bin2</strain>
    </source>
</reference>
<dbReference type="InterPro" id="IPR001296">
    <property type="entry name" value="Glyco_trans_1"/>
</dbReference>
<evidence type="ECO:0000313" key="4">
    <source>
        <dbReference type="Proteomes" id="UP000606900"/>
    </source>
</evidence>